<dbReference type="Gene3D" id="3.30.450.20">
    <property type="entry name" value="PAS domain"/>
    <property type="match status" value="1"/>
</dbReference>
<evidence type="ECO:0000256" key="7">
    <source>
        <dbReference type="ARBA" id="ARBA00022741"/>
    </source>
</evidence>
<keyword evidence="7" id="KW-0547">Nucleotide-binding</keyword>
<dbReference type="GO" id="GO:0016020">
    <property type="term" value="C:membrane"/>
    <property type="evidence" value="ECO:0007669"/>
    <property type="project" value="UniProtKB-SubCell"/>
</dbReference>
<dbReference type="InterPro" id="IPR035965">
    <property type="entry name" value="PAS-like_dom_sf"/>
</dbReference>
<feature type="domain" description="HAMP" evidence="16">
    <location>
        <begin position="165"/>
        <end position="217"/>
    </location>
</feature>
<dbReference type="PROSITE" id="PS50109">
    <property type="entry name" value="HIS_KIN"/>
    <property type="match status" value="1"/>
</dbReference>
<dbReference type="GO" id="GO:0000156">
    <property type="term" value="F:phosphorelay response regulator activity"/>
    <property type="evidence" value="ECO:0007669"/>
    <property type="project" value="TreeGrafter"/>
</dbReference>
<dbReference type="GO" id="GO:0000155">
    <property type="term" value="F:phosphorelay sensor kinase activity"/>
    <property type="evidence" value="ECO:0007669"/>
    <property type="project" value="InterPro"/>
</dbReference>
<evidence type="ECO:0000256" key="1">
    <source>
        <dbReference type="ARBA" id="ARBA00000085"/>
    </source>
</evidence>
<dbReference type="InterPro" id="IPR003660">
    <property type="entry name" value="HAMP_dom"/>
</dbReference>
<evidence type="ECO:0000313" key="18">
    <source>
        <dbReference type="Proteomes" id="UP000598820"/>
    </source>
</evidence>
<dbReference type="RefSeq" id="WP_190889607.1">
    <property type="nucleotide sequence ID" value="NZ_JACWZY010000024.1"/>
</dbReference>
<evidence type="ECO:0000256" key="6">
    <source>
        <dbReference type="ARBA" id="ARBA00022692"/>
    </source>
</evidence>
<evidence type="ECO:0000259" key="14">
    <source>
        <dbReference type="PROSITE" id="PS50109"/>
    </source>
</evidence>
<keyword evidence="6 13" id="KW-0812">Transmembrane</keyword>
<dbReference type="SMART" id="SM00387">
    <property type="entry name" value="HATPase_c"/>
    <property type="match status" value="1"/>
</dbReference>
<keyword evidence="8" id="KW-0418">Kinase</keyword>
<protein>
    <recommendedName>
        <fullName evidence="3">histidine kinase</fullName>
        <ecNumber evidence="3">2.7.13.3</ecNumber>
    </recommendedName>
</protein>
<dbReference type="InterPro" id="IPR003594">
    <property type="entry name" value="HATPase_dom"/>
</dbReference>
<dbReference type="InterPro" id="IPR003661">
    <property type="entry name" value="HisK_dim/P_dom"/>
</dbReference>
<dbReference type="EMBL" id="JACWZY010000024">
    <property type="protein sequence ID" value="MBD2703719.1"/>
    <property type="molecule type" value="Genomic_DNA"/>
</dbReference>
<dbReference type="CDD" id="cd00075">
    <property type="entry name" value="HATPase"/>
    <property type="match status" value="1"/>
</dbReference>
<name>A0A926XZC5_9BACT</name>
<evidence type="ECO:0000256" key="2">
    <source>
        <dbReference type="ARBA" id="ARBA00004141"/>
    </source>
</evidence>
<keyword evidence="9" id="KW-0067">ATP-binding</keyword>
<reference evidence="17" key="1">
    <citation type="submission" date="2020-09" db="EMBL/GenBank/DDBJ databases">
        <authorList>
            <person name="Kim M.K."/>
        </authorList>
    </citation>
    <scope>NUCLEOTIDE SEQUENCE</scope>
    <source>
        <strain evidence="17">BT702</strain>
    </source>
</reference>
<dbReference type="PROSITE" id="PS50112">
    <property type="entry name" value="PAS"/>
    <property type="match status" value="1"/>
</dbReference>
<dbReference type="SUPFAM" id="SSF55785">
    <property type="entry name" value="PYP-like sensor domain (PAS domain)"/>
    <property type="match status" value="1"/>
</dbReference>
<dbReference type="Pfam" id="PF00512">
    <property type="entry name" value="HisKA"/>
    <property type="match status" value="1"/>
</dbReference>
<dbReference type="PANTHER" id="PTHR42878:SF7">
    <property type="entry name" value="SENSOR HISTIDINE KINASE GLRK"/>
    <property type="match status" value="1"/>
</dbReference>
<dbReference type="Gene3D" id="3.30.565.10">
    <property type="entry name" value="Histidine kinase-like ATPase, C-terminal domain"/>
    <property type="match status" value="1"/>
</dbReference>
<dbReference type="CDD" id="cd00130">
    <property type="entry name" value="PAS"/>
    <property type="match status" value="1"/>
</dbReference>
<evidence type="ECO:0000256" key="8">
    <source>
        <dbReference type="ARBA" id="ARBA00022777"/>
    </source>
</evidence>
<gene>
    <name evidence="17" type="ORF">IC229_23945</name>
</gene>
<dbReference type="CDD" id="cd06225">
    <property type="entry name" value="HAMP"/>
    <property type="match status" value="1"/>
</dbReference>
<dbReference type="GO" id="GO:0006355">
    <property type="term" value="P:regulation of DNA-templated transcription"/>
    <property type="evidence" value="ECO:0007669"/>
    <property type="project" value="InterPro"/>
</dbReference>
<dbReference type="PROSITE" id="PS50885">
    <property type="entry name" value="HAMP"/>
    <property type="match status" value="1"/>
</dbReference>
<dbReference type="SMART" id="SM00091">
    <property type="entry name" value="PAS"/>
    <property type="match status" value="1"/>
</dbReference>
<evidence type="ECO:0000259" key="15">
    <source>
        <dbReference type="PROSITE" id="PS50112"/>
    </source>
</evidence>
<dbReference type="InterPro" id="IPR000014">
    <property type="entry name" value="PAS"/>
</dbReference>
<dbReference type="AlphaFoldDB" id="A0A926XZC5"/>
<feature type="transmembrane region" description="Helical" evidence="13">
    <location>
        <begin position="7"/>
        <end position="29"/>
    </location>
</feature>
<sequence length="590" mass="66119">MTLKSKISLSLTFLFSIILLLGGLGVYYLNRLSDDSQAILKDNYISVEFTANMQKALTTPNDRDALTDFEENLTKQERNITEVGEEKITRMIRRDFDRLRINNRDSLTISRIQQNLFALDELNREAIVRKSETAKQTADDALLWLTVVATLCVLIVFSFVVNIPSYIANPVRELTRGIKQIASRNFEQRLHFKSSDEFGELARSFNSMAQKLDEYEHSNLARVLFAKKRIDTLVQIMIDGIIGLDEKRRILFVNPVASRLLGVSEAQLIGKYAPDVASTNDLMRTLIQDIMLDEDDEPFINTQRSDTPATLLKIYDPGMSGQGKESYYTKQIQSVDVTPTGEQQSVQAGYVIVLQNITAYKELDLAKTNFIATVSHELKTPISAIKMSLTLLANERVGTLNEEQQQLAKSIRENADRLLSITGELTNMAQVESGQIQLQVQAVLPNDLIQTATNALRTQAEQKNIRFNVALPNNLPPVKADPDKASWVLINFLSNAIRHSPDDSQIDISAQQDDAQVEFSVRDFGPGLRPEHRERVFERYFRAPGLNGQLSGTGLGLAISKEFIQSMGGEVGLHNDATPGASFFFRLNVA</sequence>
<evidence type="ECO:0000256" key="12">
    <source>
        <dbReference type="ARBA" id="ARBA00023136"/>
    </source>
</evidence>
<dbReference type="SMART" id="SM00304">
    <property type="entry name" value="HAMP"/>
    <property type="match status" value="1"/>
</dbReference>
<dbReference type="GO" id="GO:0030295">
    <property type="term" value="F:protein kinase activator activity"/>
    <property type="evidence" value="ECO:0007669"/>
    <property type="project" value="TreeGrafter"/>
</dbReference>
<dbReference type="Pfam" id="PF00989">
    <property type="entry name" value="PAS"/>
    <property type="match status" value="1"/>
</dbReference>
<dbReference type="InterPro" id="IPR050351">
    <property type="entry name" value="BphY/WalK/GraS-like"/>
</dbReference>
<evidence type="ECO:0000256" key="10">
    <source>
        <dbReference type="ARBA" id="ARBA00022989"/>
    </source>
</evidence>
<dbReference type="CDD" id="cd00082">
    <property type="entry name" value="HisKA"/>
    <property type="match status" value="1"/>
</dbReference>
<evidence type="ECO:0000313" key="17">
    <source>
        <dbReference type="EMBL" id="MBD2703719.1"/>
    </source>
</evidence>
<dbReference type="Pfam" id="PF00672">
    <property type="entry name" value="HAMP"/>
    <property type="match status" value="1"/>
</dbReference>
<organism evidence="17 18">
    <name type="scientific">Spirosoma profusum</name>
    <dbReference type="NCBI Taxonomy" id="2771354"/>
    <lineage>
        <taxon>Bacteria</taxon>
        <taxon>Pseudomonadati</taxon>
        <taxon>Bacteroidota</taxon>
        <taxon>Cytophagia</taxon>
        <taxon>Cytophagales</taxon>
        <taxon>Cytophagaceae</taxon>
        <taxon>Spirosoma</taxon>
    </lineage>
</organism>
<dbReference type="InterPro" id="IPR005467">
    <property type="entry name" value="His_kinase_dom"/>
</dbReference>
<comment type="catalytic activity">
    <reaction evidence="1">
        <text>ATP + protein L-histidine = ADP + protein N-phospho-L-histidine.</text>
        <dbReference type="EC" id="2.7.13.3"/>
    </reaction>
</comment>
<keyword evidence="10 13" id="KW-1133">Transmembrane helix</keyword>
<dbReference type="Gene3D" id="6.10.340.10">
    <property type="match status" value="1"/>
</dbReference>
<dbReference type="Gene3D" id="1.10.287.130">
    <property type="match status" value="1"/>
</dbReference>
<evidence type="ECO:0000256" key="11">
    <source>
        <dbReference type="ARBA" id="ARBA00023012"/>
    </source>
</evidence>
<dbReference type="PANTHER" id="PTHR42878">
    <property type="entry name" value="TWO-COMPONENT HISTIDINE KINASE"/>
    <property type="match status" value="1"/>
</dbReference>
<dbReference type="SUPFAM" id="SSF158472">
    <property type="entry name" value="HAMP domain-like"/>
    <property type="match status" value="1"/>
</dbReference>
<dbReference type="InterPro" id="IPR036890">
    <property type="entry name" value="HATPase_C_sf"/>
</dbReference>
<dbReference type="EC" id="2.7.13.3" evidence="3"/>
<dbReference type="PRINTS" id="PR00344">
    <property type="entry name" value="BCTRLSENSOR"/>
</dbReference>
<dbReference type="SMART" id="SM00388">
    <property type="entry name" value="HisKA"/>
    <property type="match status" value="1"/>
</dbReference>
<dbReference type="GO" id="GO:0007234">
    <property type="term" value="P:osmosensory signaling via phosphorelay pathway"/>
    <property type="evidence" value="ECO:0007669"/>
    <property type="project" value="TreeGrafter"/>
</dbReference>
<dbReference type="GO" id="GO:0005524">
    <property type="term" value="F:ATP binding"/>
    <property type="evidence" value="ECO:0007669"/>
    <property type="project" value="UniProtKB-KW"/>
</dbReference>
<keyword evidence="4" id="KW-0597">Phosphoprotein</keyword>
<dbReference type="NCBIfam" id="TIGR00229">
    <property type="entry name" value="sensory_box"/>
    <property type="match status" value="1"/>
</dbReference>
<dbReference type="SUPFAM" id="SSF47384">
    <property type="entry name" value="Homodimeric domain of signal transducing histidine kinase"/>
    <property type="match status" value="1"/>
</dbReference>
<dbReference type="SUPFAM" id="SSF55874">
    <property type="entry name" value="ATPase domain of HSP90 chaperone/DNA topoisomerase II/histidine kinase"/>
    <property type="match status" value="1"/>
</dbReference>
<feature type="domain" description="PAS" evidence="15">
    <location>
        <begin position="226"/>
        <end position="271"/>
    </location>
</feature>
<dbReference type="Proteomes" id="UP000598820">
    <property type="component" value="Unassembled WGS sequence"/>
</dbReference>
<dbReference type="Pfam" id="PF02518">
    <property type="entry name" value="HATPase_c"/>
    <property type="match status" value="1"/>
</dbReference>
<keyword evidence="11" id="KW-0902">Two-component regulatory system</keyword>
<evidence type="ECO:0000256" key="3">
    <source>
        <dbReference type="ARBA" id="ARBA00012438"/>
    </source>
</evidence>
<evidence type="ECO:0000256" key="5">
    <source>
        <dbReference type="ARBA" id="ARBA00022679"/>
    </source>
</evidence>
<dbReference type="FunFam" id="3.30.565.10:FF:000006">
    <property type="entry name" value="Sensor histidine kinase WalK"/>
    <property type="match status" value="1"/>
</dbReference>
<evidence type="ECO:0000256" key="9">
    <source>
        <dbReference type="ARBA" id="ARBA00022840"/>
    </source>
</evidence>
<comment type="subcellular location">
    <subcellularLocation>
        <location evidence="2">Membrane</location>
        <topology evidence="2">Multi-pass membrane protein</topology>
    </subcellularLocation>
</comment>
<keyword evidence="12 13" id="KW-0472">Membrane</keyword>
<comment type="caution">
    <text evidence="17">The sequence shown here is derived from an EMBL/GenBank/DDBJ whole genome shotgun (WGS) entry which is preliminary data.</text>
</comment>
<keyword evidence="18" id="KW-1185">Reference proteome</keyword>
<feature type="transmembrane region" description="Helical" evidence="13">
    <location>
        <begin position="141"/>
        <end position="163"/>
    </location>
</feature>
<dbReference type="InterPro" id="IPR004358">
    <property type="entry name" value="Sig_transdc_His_kin-like_C"/>
</dbReference>
<accession>A0A926XZC5</accession>
<dbReference type="InterPro" id="IPR013767">
    <property type="entry name" value="PAS_fold"/>
</dbReference>
<dbReference type="InterPro" id="IPR036097">
    <property type="entry name" value="HisK_dim/P_sf"/>
</dbReference>
<keyword evidence="5" id="KW-0808">Transferase</keyword>
<proteinExistence type="predicted"/>
<feature type="domain" description="Histidine kinase" evidence="14">
    <location>
        <begin position="373"/>
        <end position="590"/>
    </location>
</feature>
<evidence type="ECO:0000256" key="13">
    <source>
        <dbReference type="SAM" id="Phobius"/>
    </source>
</evidence>
<evidence type="ECO:0000256" key="4">
    <source>
        <dbReference type="ARBA" id="ARBA00022553"/>
    </source>
</evidence>
<evidence type="ECO:0000259" key="16">
    <source>
        <dbReference type="PROSITE" id="PS50885"/>
    </source>
</evidence>